<dbReference type="OrthoDB" id="6595086at2"/>
<dbReference type="EMBL" id="CP012871">
    <property type="protein sequence ID" value="ALR76166.1"/>
    <property type="molecule type" value="Genomic_DNA"/>
</dbReference>
<feature type="compositionally biased region" description="Basic and acidic residues" evidence="1">
    <location>
        <begin position="68"/>
        <end position="78"/>
    </location>
</feature>
<accession>A0A806X3K0</accession>
<name>A0A806X3K0_9ENTR</name>
<feature type="region of interest" description="Disordered" evidence="1">
    <location>
        <begin position="26"/>
        <end position="78"/>
    </location>
</feature>
<reference evidence="3" key="1">
    <citation type="submission" date="2015-10" db="EMBL/GenBank/DDBJ databases">
        <title>Complete Genome Sequencing of Klebsiella sp. strain G5.</title>
        <authorList>
            <person name="Chan K.-G."/>
            <person name="Chen J.-W."/>
        </authorList>
    </citation>
    <scope>NUCLEOTIDE SEQUENCE [LARGE SCALE GENOMIC DNA]</scope>
    <source>
        <strain evidence="3">G5</strain>
    </source>
</reference>
<gene>
    <name evidence="2" type="ORF">AO703_07605</name>
</gene>
<dbReference type="AlphaFoldDB" id="A0A806X3K0"/>
<dbReference type="RefSeq" id="WP_062740767.1">
    <property type="nucleotide sequence ID" value="NZ_CP012871.1"/>
</dbReference>
<dbReference type="Proteomes" id="UP000069162">
    <property type="component" value="Chromosome"/>
</dbReference>
<evidence type="ECO:0000313" key="3">
    <source>
        <dbReference type="Proteomes" id="UP000069162"/>
    </source>
</evidence>
<evidence type="ECO:0000256" key="1">
    <source>
        <dbReference type="SAM" id="MobiDB-lite"/>
    </source>
</evidence>
<evidence type="ECO:0000313" key="2">
    <source>
        <dbReference type="EMBL" id="ALR76166.1"/>
    </source>
</evidence>
<dbReference type="KEGG" id="kle:AO703_07605"/>
<sequence>MNYAVVARVGQNSLDLAIKALPDMQDANEASGQEPSLRARFMQALKEQQQEYSQGKIPPPPEQGDAVDENKSHGYQDG</sequence>
<protein>
    <submittedName>
        <fullName evidence="2">Uncharacterized protein</fullName>
    </submittedName>
</protein>
<proteinExistence type="predicted"/>
<organism evidence="2 3">
    <name type="scientific">[Enterobacter] lignolyticus</name>
    <dbReference type="NCBI Taxonomy" id="1334193"/>
    <lineage>
        <taxon>Bacteria</taxon>
        <taxon>Pseudomonadati</taxon>
        <taxon>Pseudomonadota</taxon>
        <taxon>Gammaproteobacteria</taxon>
        <taxon>Enterobacterales</taxon>
        <taxon>Enterobacteriaceae</taxon>
        <taxon>Pluralibacter</taxon>
    </lineage>
</organism>